<feature type="domain" description="YetF C-terminal" evidence="8">
    <location>
        <begin position="81"/>
        <end position="218"/>
    </location>
</feature>
<gene>
    <name evidence="10" type="ORF">FHE72_05095</name>
</gene>
<keyword evidence="6 7" id="KW-0472">Membrane</keyword>
<evidence type="ECO:0000313" key="10">
    <source>
        <dbReference type="EMBL" id="QHE63663.1"/>
    </source>
</evidence>
<dbReference type="Pfam" id="PF20730">
    <property type="entry name" value="YetF_N"/>
    <property type="match status" value="1"/>
</dbReference>
<feature type="transmembrane region" description="Helical" evidence="7">
    <location>
        <begin position="6"/>
        <end position="25"/>
    </location>
</feature>
<feature type="transmembrane region" description="Helical" evidence="7">
    <location>
        <begin position="58"/>
        <end position="78"/>
    </location>
</feature>
<evidence type="ECO:0000256" key="4">
    <source>
        <dbReference type="ARBA" id="ARBA00022692"/>
    </source>
</evidence>
<evidence type="ECO:0000256" key="3">
    <source>
        <dbReference type="ARBA" id="ARBA00022475"/>
    </source>
</evidence>
<accession>A0A6I6UWB1</accession>
<comment type="subcellular location">
    <subcellularLocation>
        <location evidence="1">Cell membrane</location>
        <topology evidence="1">Multi-pass membrane protein</topology>
    </subcellularLocation>
</comment>
<keyword evidence="5 7" id="KW-1133">Transmembrane helix</keyword>
<evidence type="ECO:0000256" key="7">
    <source>
        <dbReference type="SAM" id="Phobius"/>
    </source>
</evidence>
<dbReference type="AlphaFoldDB" id="A0A6I6UWB1"/>
<dbReference type="InterPro" id="IPR023090">
    <property type="entry name" value="UPF0702_alpha/beta_dom_sf"/>
</dbReference>
<evidence type="ECO:0000259" key="9">
    <source>
        <dbReference type="Pfam" id="PF20730"/>
    </source>
</evidence>
<name>A0A6I6UWB1_9BACI</name>
<dbReference type="Proteomes" id="UP000465062">
    <property type="component" value="Chromosome"/>
</dbReference>
<comment type="similarity">
    <text evidence="2">Belongs to the UPF0702 family.</text>
</comment>
<dbReference type="GO" id="GO:0005886">
    <property type="term" value="C:plasma membrane"/>
    <property type="evidence" value="ECO:0007669"/>
    <property type="project" value="UniProtKB-SubCell"/>
</dbReference>
<feature type="domain" description="YetF-like N-terminal transmembrane" evidence="9">
    <location>
        <begin position="4"/>
        <end position="77"/>
    </location>
</feature>
<evidence type="ECO:0000256" key="5">
    <source>
        <dbReference type="ARBA" id="ARBA00022989"/>
    </source>
</evidence>
<keyword evidence="4 7" id="KW-0812">Transmembrane</keyword>
<evidence type="ECO:0000256" key="6">
    <source>
        <dbReference type="ARBA" id="ARBA00023136"/>
    </source>
</evidence>
<dbReference type="InterPro" id="IPR048454">
    <property type="entry name" value="YetF_N"/>
</dbReference>
<dbReference type="EMBL" id="CP047394">
    <property type="protein sequence ID" value="QHE63663.1"/>
    <property type="molecule type" value="Genomic_DNA"/>
</dbReference>
<dbReference type="Pfam" id="PF04239">
    <property type="entry name" value="DUF421"/>
    <property type="match status" value="1"/>
</dbReference>
<organism evidence="10 11">
    <name type="scientific">Rossellomorea vietnamensis</name>
    <dbReference type="NCBI Taxonomy" id="218284"/>
    <lineage>
        <taxon>Bacteria</taxon>
        <taxon>Bacillati</taxon>
        <taxon>Bacillota</taxon>
        <taxon>Bacilli</taxon>
        <taxon>Bacillales</taxon>
        <taxon>Bacillaceae</taxon>
        <taxon>Rossellomorea</taxon>
    </lineage>
</organism>
<dbReference type="PANTHER" id="PTHR34582">
    <property type="entry name" value="UPF0702 TRANSMEMBRANE PROTEIN YCAP"/>
    <property type="match status" value="1"/>
</dbReference>
<protein>
    <submittedName>
        <fullName evidence="10">DUF421 domain-containing protein</fullName>
    </submittedName>
</protein>
<evidence type="ECO:0000256" key="2">
    <source>
        <dbReference type="ARBA" id="ARBA00006448"/>
    </source>
</evidence>
<evidence type="ECO:0000313" key="11">
    <source>
        <dbReference type="Proteomes" id="UP000465062"/>
    </source>
</evidence>
<dbReference type="PANTHER" id="PTHR34582:SF7">
    <property type="entry name" value="UPF0702 TRANSMEMBRANE PROTEIN YDFS"/>
    <property type="match status" value="1"/>
</dbReference>
<reference evidence="10 11" key="1">
    <citation type="submission" date="2019-06" db="EMBL/GenBank/DDBJ databases">
        <title>An operon consisting of a P-type ATPase gene and a transcriptional regular gene given the different cadmium resistance in Bacillus vietamensis 151-6 and Bacillus marisflavi 151-25.</title>
        <authorList>
            <person name="Yu X."/>
        </authorList>
    </citation>
    <scope>NUCLEOTIDE SEQUENCE [LARGE SCALE GENOMIC DNA]</scope>
    <source>
        <strain evidence="10 11">151-6</strain>
    </source>
</reference>
<evidence type="ECO:0000259" key="8">
    <source>
        <dbReference type="Pfam" id="PF04239"/>
    </source>
</evidence>
<dbReference type="InterPro" id="IPR007353">
    <property type="entry name" value="DUF421"/>
</dbReference>
<evidence type="ECO:0000256" key="1">
    <source>
        <dbReference type="ARBA" id="ARBA00004651"/>
    </source>
</evidence>
<feature type="transmembrane region" description="Helical" evidence="7">
    <location>
        <begin position="32"/>
        <end position="52"/>
    </location>
</feature>
<sequence>MTIIELSFRLILSFLLLLTLTRIMGRKEISQMTFFNFVSAIAIGTLGASLAIDSTISVRNGVIALAGWTIFTVVMGYVDLKSKAFRKAVEGVPRVVVRKGEIMDAELSKARLDLDALNVMLRKKNVFSIKEVDYAIFETDGTLSVMKKEKHQPLTKGDQQTFKSPGSTHQVALPTSVIEDGKVVVNNLTELHLNEVWLKEQLASQGITDMEDVFYAEIQKDGTLAIDRYHDIVN</sequence>
<dbReference type="Gene3D" id="3.30.240.20">
    <property type="entry name" value="bsu07140 like domains"/>
    <property type="match status" value="2"/>
</dbReference>
<keyword evidence="3" id="KW-1003">Cell membrane</keyword>
<dbReference type="KEGG" id="bvq:FHE72_05095"/>
<proteinExistence type="inferred from homology"/>